<dbReference type="EMBL" id="JAQQBR010000006">
    <property type="protein sequence ID" value="KAK0174422.1"/>
    <property type="molecule type" value="Genomic_DNA"/>
</dbReference>
<proteinExistence type="predicted"/>
<accession>A0AA39FRD2</accession>
<sequence>MEYRYVGICSGFEEDDEILVKFLKTCNDTTTSFKANDNDKGFVKFEDIIQKLPQTNIVLRDDRISQNQLSVLISGVAWMHHNVHTNIKNHYSSITVSDCESTLLRYLTVHYIKSTDDPTVFDKNV</sequence>
<reference evidence="1" key="2">
    <citation type="submission" date="2023-03" db="EMBL/GenBank/DDBJ databases">
        <authorList>
            <person name="Inwood S.N."/>
            <person name="Skelly J.G."/>
            <person name="Guhlin J."/>
            <person name="Harrop T.W.R."/>
            <person name="Goldson S.G."/>
            <person name="Dearden P.K."/>
        </authorList>
    </citation>
    <scope>NUCLEOTIDE SEQUENCE</scope>
    <source>
        <strain evidence="1">Lincoln</strain>
        <tissue evidence="1">Whole body</tissue>
    </source>
</reference>
<name>A0AA39FRD2_MICHY</name>
<keyword evidence="2" id="KW-1185">Reference proteome</keyword>
<comment type="caution">
    <text evidence="1">The sequence shown here is derived from an EMBL/GenBank/DDBJ whole genome shotgun (WGS) entry which is preliminary data.</text>
</comment>
<dbReference type="Proteomes" id="UP001168972">
    <property type="component" value="Unassembled WGS sequence"/>
</dbReference>
<evidence type="ECO:0000313" key="1">
    <source>
        <dbReference type="EMBL" id="KAK0174422.1"/>
    </source>
</evidence>
<gene>
    <name evidence="1" type="ORF">PV327_010191</name>
</gene>
<dbReference type="AlphaFoldDB" id="A0AA39FRD2"/>
<reference evidence="1" key="1">
    <citation type="journal article" date="2023" name="bioRxiv">
        <title>Scaffold-level genome assemblies of two parasitoid biocontrol wasps reveal the parthenogenesis mechanism and an associated novel virus.</title>
        <authorList>
            <person name="Inwood S."/>
            <person name="Skelly J."/>
            <person name="Guhlin J."/>
            <person name="Harrop T."/>
            <person name="Goldson S."/>
            <person name="Dearden P."/>
        </authorList>
    </citation>
    <scope>NUCLEOTIDE SEQUENCE</scope>
    <source>
        <strain evidence="1">Lincoln</strain>
        <tissue evidence="1">Whole body</tissue>
    </source>
</reference>
<evidence type="ECO:0000313" key="2">
    <source>
        <dbReference type="Proteomes" id="UP001168972"/>
    </source>
</evidence>
<protein>
    <submittedName>
        <fullName evidence="1">Uncharacterized protein</fullName>
    </submittedName>
</protein>
<organism evidence="1 2">
    <name type="scientific">Microctonus hyperodae</name>
    <name type="common">Parasitoid wasp</name>
    <dbReference type="NCBI Taxonomy" id="165561"/>
    <lineage>
        <taxon>Eukaryota</taxon>
        <taxon>Metazoa</taxon>
        <taxon>Ecdysozoa</taxon>
        <taxon>Arthropoda</taxon>
        <taxon>Hexapoda</taxon>
        <taxon>Insecta</taxon>
        <taxon>Pterygota</taxon>
        <taxon>Neoptera</taxon>
        <taxon>Endopterygota</taxon>
        <taxon>Hymenoptera</taxon>
        <taxon>Apocrita</taxon>
        <taxon>Ichneumonoidea</taxon>
        <taxon>Braconidae</taxon>
        <taxon>Euphorinae</taxon>
        <taxon>Microctonus</taxon>
    </lineage>
</organism>